<dbReference type="InParanoid" id="E2C8V2"/>
<accession>E2C8V2</accession>
<dbReference type="STRING" id="610380.E2C8V2"/>
<dbReference type="AlphaFoldDB" id="E2C8V2"/>
<dbReference type="EMBL" id="GL453713">
    <property type="protein sequence ID" value="EFN75625.1"/>
    <property type="molecule type" value="Genomic_DNA"/>
</dbReference>
<reference evidence="2 3" key="1">
    <citation type="journal article" date="2010" name="Science">
        <title>Genomic comparison of the ants Camponotus floridanus and Harpegnathos saltator.</title>
        <authorList>
            <person name="Bonasio R."/>
            <person name="Zhang G."/>
            <person name="Ye C."/>
            <person name="Mutti N.S."/>
            <person name="Fang X."/>
            <person name="Qin N."/>
            <person name="Donahue G."/>
            <person name="Yang P."/>
            <person name="Li Q."/>
            <person name="Li C."/>
            <person name="Zhang P."/>
            <person name="Huang Z."/>
            <person name="Berger S.L."/>
            <person name="Reinberg D."/>
            <person name="Wang J."/>
            <person name="Liebig J."/>
        </authorList>
    </citation>
    <scope>NUCLEOTIDE SEQUENCE [LARGE SCALE GENOMIC DNA]</scope>
    <source>
        <strain evidence="2 3">R22 G/1</strain>
    </source>
</reference>
<evidence type="ECO:0000256" key="1">
    <source>
        <dbReference type="SAM" id="MobiDB-lite"/>
    </source>
</evidence>
<dbReference type="Proteomes" id="UP000008237">
    <property type="component" value="Unassembled WGS sequence"/>
</dbReference>
<keyword evidence="3" id="KW-1185">Reference proteome</keyword>
<feature type="region of interest" description="Disordered" evidence="1">
    <location>
        <begin position="43"/>
        <end position="64"/>
    </location>
</feature>
<evidence type="ECO:0000313" key="3">
    <source>
        <dbReference type="Proteomes" id="UP000008237"/>
    </source>
</evidence>
<protein>
    <submittedName>
        <fullName evidence="2">Uncharacterized protein</fullName>
    </submittedName>
</protein>
<evidence type="ECO:0000313" key="2">
    <source>
        <dbReference type="EMBL" id="EFN75625.1"/>
    </source>
</evidence>
<organism evidence="3">
    <name type="scientific">Harpegnathos saltator</name>
    <name type="common">Jerdon's jumping ant</name>
    <dbReference type="NCBI Taxonomy" id="610380"/>
    <lineage>
        <taxon>Eukaryota</taxon>
        <taxon>Metazoa</taxon>
        <taxon>Ecdysozoa</taxon>
        <taxon>Arthropoda</taxon>
        <taxon>Hexapoda</taxon>
        <taxon>Insecta</taxon>
        <taxon>Pterygota</taxon>
        <taxon>Neoptera</taxon>
        <taxon>Endopterygota</taxon>
        <taxon>Hymenoptera</taxon>
        <taxon>Apocrita</taxon>
        <taxon>Aculeata</taxon>
        <taxon>Formicoidea</taxon>
        <taxon>Formicidae</taxon>
        <taxon>Ponerinae</taxon>
        <taxon>Ponerini</taxon>
        <taxon>Harpegnathos</taxon>
    </lineage>
</organism>
<dbReference type="OrthoDB" id="5847120at2759"/>
<gene>
    <name evidence="2" type="ORF">EAI_17523</name>
</gene>
<sequence>MSDRANTMKLEAEMATPLHLQRLERSLNLQPFLRQINDLFQEQASEDDKSVSSESSDGSDAYIENVLTRKEETRINKLRVYNMSSVGEERRWLQDILLSDSSDSSASGSDTDSPITEEDFQEMLKVHILRKKYQGRFYQKPEVRLTMGGL</sequence>
<proteinExistence type="predicted"/>
<name>E2C8V2_HARSA</name>